<dbReference type="Proteomes" id="UP000827455">
    <property type="component" value="Segment"/>
</dbReference>
<evidence type="ECO:0000313" key="2">
    <source>
        <dbReference type="Proteomes" id="UP000827455"/>
    </source>
</evidence>
<organism evidence="1 2">
    <name type="scientific">uncultured phage cr19_1</name>
    <dbReference type="NCBI Taxonomy" id="2986420"/>
    <lineage>
        <taxon>Viruses</taxon>
        <taxon>Duplodnaviria</taxon>
        <taxon>Heunggongvirae</taxon>
        <taxon>Uroviricota</taxon>
        <taxon>Caudoviricetes</taxon>
        <taxon>Crassvirales</taxon>
        <taxon>Suoliviridae</taxon>
        <taxon>Uncouvirinae</taxon>
        <taxon>Birpovirus</taxon>
        <taxon>Birpovirus hominis</taxon>
    </lineage>
</organism>
<proteinExistence type="predicted"/>
<dbReference type="RefSeq" id="YP_010509796.1">
    <property type="nucleotide sequence ID" value="NC_067212.1"/>
</dbReference>
<evidence type="ECO:0000313" key="1">
    <source>
        <dbReference type="EMBL" id="QWM90856.1"/>
    </source>
</evidence>
<dbReference type="KEGG" id="vg:75687291"/>
<name>A0AAE7RWT3_9CAUD</name>
<dbReference type="EMBL" id="MZ130494">
    <property type="protein sequence ID" value="QWM90856.1"/>
    <property type="molecule type" value="Genomic_DNA"/>
</dbReference>
<keyword evidence="2" id="KW-1185">Reference proteome</keyword>
<gene>
    <name evidence="1" type="primary">gp_72890</name>
</gene>
<reference evidence="1 2" key="1">
    <citation type="submission" date="2021-04" db="EMBL/GenBank/DDBJ databases">
        <authorList>
            <person name="Shkoporov A.N."/>
            <person name="Stockdale S.R."/>
            <person name="Guerin E."/>
            <person name="Ross R.P."/>
            <person name="Hill C."/>
        </authorList>
    </citation>
    <scope>NUCLEOTIDE SEQUENCE [LARGE SCALE GENOMIC DNA]</scope>
    <source>
        <strain evidence="2">cr19_1</strain>
    </source>
</reference>
<dbReference type="GeneID" id="75687291"/>
<sequence>MMELKNLEPKTLNDFLIAIAMDSCEEVFEVDENIVCNEEVEL</sequence>
<protein>
    <submittedName>
        <fullName evidence="1">Uncharacterized protein</fullName>
    </submittedName>
</protein>
<accession>A0AAE7RWT3</accession>